<comment type="caution">
    <text evidence="2">The sequence shown here is derived from an EMBL/GenBank/DDBJ whole genome shotgun (WGS) entry which is preliminary data.</text>
</comment>
<feature type="domain" description="ATPase BadF/BadG/BcrA/BcrD type" evidence="1">
    <location>
        <begin position="9"/>
        <end position="258"/>
    </location>
</feature>
<dbReference type="InterPro" id="IPR052519">
    <property type="entry name" value="Euk-type_GlcNAc_Kinase"/>
</dbReference>
<keyword evidence="2" id="KW-0418">Kinase</keyword>
<dbReference type="SUPFAM" id="SSF53067">
    <property type="entry name" value="Actin-like ATPase domain"/>
    <property type="match status" value="2"/>
</dbReference>
<dbReference type="PANTHER" id="PTHR43190">
    <property type="entry name" value="N-ACETYL-D-GLUCOSAMINE KINASE"/>
    <property type="match status" value="1"/>
</dbReference>
<dbReference type="InterPro" id="IPR043129">
    <property type="entry name" value="ATPase_NBD"/>
</dbReference>
<accession>A0A090QUE2</accession>
<keyword evidence="2" id="KW-0808">Transferase</keyword>
<dbReference type="eggNOG" id="COG2971">
    <property type="taxonomic scope" value="Bacteria"/>
</dbReference>
<sequence>MTNSIRYYVGVDGGGTSCRARITDLNGTLLGEAKTGSANIMLGGQVAMQSIQDAIATAAELAGLGRESFAQMGVGLALAGAEQQSSWREFMALPHPYAHVTLNTDAYGACLGAWAGNDGAILIAGTGSCGIFLSQGQQHIVGGREFPISDQGGGAVMGLRLIQQVLLAVDEIRPMTPLASQVLAHFQHDIDAIVSWSKTARPCDYGQFSPAIFAHAQQGDALAVELLTQTARDIEMWMQALIARGAEHICLMGSIAERIIPWLTPPMQQRVASPLGDAMDGALRWQGATTICINYECNYELPS</sequence>
<dbReference type="EC" id="2.7.1.8" evidence="2"/>
<dbReference type="EMBL" id="BBMN01000009">
    <property type="protein sequence ID" value="GAL05888.1"/>
    <property type="molecule type" value="Genomic_DNA"/>
</dbReference>
<dbReference type="Proteomes" id="UP000029227">
    <property type="component" value="Unassembled WGS sequence"/>
</dbReference>
<dbReference type="CDD" id="cd24082">
    <property type="entry name" value="ASKHA_NBD_GspK-like"/>
    <property type="match status" value="1"/>
</dbReference>
<dbReference type="Pfam" id="PF01869">
    <property type="entry name" value="BcrAD_BadFG"/>
    <property type="match status" value="1"/>
</dbReference>
<evidence type="ECO:0000259" key="1">
    <source>
        <dbReference type="Pfam" id="PF01869"/>
    </source>
</evidence>
<dbReference type="AlphaFoldDB" id="A0A090QUE2"/>
<gene>
    <name evidence="2" type="ORF">JCM19237_1528</name>
</gene>
<dbReference type="PANTHER" id="PTHR43190:SF3">
    <property type="entry name" value="N-ACETYL-D-GLUCOSAMINE KINASE"/>
    <property type="match status" value="1"/>
</dbReference>
<name>A0A090QUE2_9GAMM</name>
<proteinExistence type="predicted"/>
<organism evidence="2 3">
    <name type="scientific">Photobacterium aphoticum</name>
    <dbReference type="NCBI Taxonomy" id="754436"/>
    <lineage>
        <taxon>Bacteria</taxon>
        <taxon>Pseudomonadati</taxon>
        <taxon>Pseudomonadota</taxon>
        <taxon>Gammaproteobacteria</taxon>
        <taxon>Vibrionales</taxon>
        <taxon>Vibrionaceae</taxon>
        <taxon>Photobacterium</taxon>
    </lineage>
</organism>
<evidence type="ECO:0000313" key="3">
    <source>
        <dbReference type="Proteomes" id="UP000029227"/>
    </source>
</evidence>
<dbReference type="GO" id="GO:0047931">
    <property type="term" value="F:glucosamine kinase activity"/>
    <property type="evidence" value="ECO:0007669"/>
    <property type="project" value="UniProtKB-EC"/>
</dbReference>
<reference evidence="2 3" key="1">
    <citation type="journal article" date="2014" name="Genome Announc.">
        <title>Draft Genome Sequences of Two Vibrionaceae Species, Vibrio ponticus C121 and Photobacterium aphoticum C119, Isolated as Coral Reef Microbiota.</title>
        <authorList>
            <person name="Al-saari N."/>
            <person name="Meirelles P.M."/>
            <person name="Mino S."/>
            <person name="Suda W."/>
            <person name="Oshima K."/>
            <person name="Hattori M."/>
            <person name="Ohkuma M."/>
            <person name="Thompson F.L."/>
            <person name="Gomez-Gil B."/>
            <person name="Sawabe T."/>
            <person name="Sawabe T."/>
        </authorList>
    </citation>
    <scope>NUCLEOTIDE SEQUENCE [LARGE SCALE GENOMIC DNA]</scope>
    <source>
        <strain evidence="2 3">JCM 19237</strain>
    </source>
</reference>
<dbReference type="Gene3D" id="3.30.420.40">
    <property type="match status" value="2"/>
</dbReference>
<evidence type="ECO:0000313" key="2">
    <source>
        <dbReference type="EMBL" id="GAL05888.1"/>
    </source>
</evidence>
<dbReference type="InterPro" id="IPR002731">
    <property type="entry name" value="ATPase_BadF"/>
</dbReference>
<protein>
    <submittedName>
        <fullName evidence="2">Glucosamine kinase GpsK</fullName>
        <ecNumber evidence="2">2.7.1.8</ecNumber>
    </submittedName>
</protein>
<dbReference type="STRING" id="754436.JCM19237_1528"/>